<feature type="active site" description="Proton donor/acceptor" evidence="7">
    <location>
        <position position="74"/>
    </location>
</feature>
<comment type="catalytic activity">
    <reaction evidence="1 7">
        <text>L-glutamate = D-glutamate</text>
        <dbReference type="Rhea" id="RHEA:12813"/>
        <dbReference type="ChEBI" id="CHEBI:29985"/>
        <dbReference type="ChEBI" id="CHEBI:29986"/>
        <dbReference type="EC" id="5.1.1.3"/>
    </reaction>
</comment>
<evidence type="ECO:0000256" key="7">
    <source>
        <dbReference type="HAMAP-Rule" id="MF_00258"/>
    </source>
</evidence>
<dbReference type="Gene3D" id="3.40.50.1860">
    <property type="match status" value="2"/>
</dbReference>
<dbReference type="GO" id="GO:0008881">
    <property type="term" value="F:glutamate racemase activity"/>
    <property type="evidence" value="ECO:0007669"/>
    <property type="project" value="UniProtKB-UniRule"/>
</dbReference>
<feature type="binding site" evidence="7">
    <location>
        <begin position="75"/>
        <end position="76"/>
    </location>
    <ligand>
        <name>substrate</name>
    </ligand>
</feature>
<evidence type="ECO:0000313" key="8">
    <source>
        <dbReference type="EMBL" id="HIX54853.1"/>
    </source>
</evidence>
<evidence type="ECO:0000313" key="9">
    <source>
        <dbReference type="Proteomes" id="UP000824156"/>
    </source>
</evidence>
<dbReference type="GO" id="GO:0071555">
    <property type="term" value="P:cell wall organization"/>
    <property type="evidence" value="ECO:0007669"/>
    <property type="project" value="UniProtKB-KW"/>
</dbReference>
<dbReference type="InterPro" id="IPR004391">
    <property type="entry name" value="Glu_race"/>
</dbReference>
<evidence type="ECO:0000256" key="6">
    <source>
        <dbReference type="ARBA" id="ARBA00023316"/>
    </source>
</evidence>
<dbReference type="GO" id="GO:0009252">
    <property type="term" value="P:peptidoglycan biosynthetic process"/>
    <property type="evidence" value="ECO:0007669"/>
    <property type="project" value="UniProtKB-UniRule"/>
</dbReference>
<protein>
    <recommendedName>
        <fullName evidence="2 7">Glutamate racemase</fullName>
        <ecNumber evidence="2 7">5.1.1.3</ecNumber>
    </recommendedName>
</protein>
<dbReference type="PANTHER" id="PTHR21198:SF2">
    <property type="entry name" value="GLUTAMATE RACEMASE"/>
    <property type="match status" value="1"/>
</dbReference>
<feature type="binding site" evidence="7">
    <location>
        <begin position="43"/>
        <end position="44"/>
    </location>
    <ligand>
        <name>substrate</name>
    </ligand>
</feature>
<comment type="function">
    <text evidence="7">Provides the (R)-glutamate required for cell wall biosynthesis.</text>
</comment>
<dbReference type="PANTHER" id="PTHR21198">
    <property type="entry name" value="GLUTAMATE RACEMASE"/>
    <property type="match status" value="1"/>
</dbReference>
<dbReference type="FunFam" id="3.40.50.1860:FF:000001">
    <property type="entry name" value="Glutamate racemase"/>
    <property type="match status" value="1"/>
</dbReference>
<dbReference type="InterPro" id="IPR018187">
    <property type="entry name" value="Asp/Glu_racemase_AS_1"/>
</dbReference>
<dbReference type="NCBIfam" id="TIGR00067">
    <property type="entry name" value="glut_race"/>
    <property type="match status" value="1"/>
</dbReference>
<dbReference type="Proteomes" id="UP000824156">
    <property type="component" value="Unassembled WGS sequence"/>
</dbReference>
<keyword evidence="6 7" id="KW-0961">Cell wall biogenesis/degradation</keyword>
<keyword evidence="3 7" id="KW-0133">Cell shape</keyword>
<feature type="binding site" evidence="7">
    <location>
        <begin position="191"/>
        <end position="192"/>
    </location>
    <ligand>
        <name>substrate</name>
    </ligand>
</feature>
<reference evidence="8" key="2">
    <citation type="submission" date="2021-04" db="EMBL/GenBank/DDBJ databases">
        <authorList>
            <person name="Gilroy R."/>
        </authorList>
    </citation>
    <scope>NUCLEOTIDE SEQUENCE</scope>
    <source>
        <strain evidence="8">1719</strain>
    </source>
</reference>
<comment type="similarity">
    <text evidence="7">Belongs to the aspartate/glutamate racemases family.</text>
</comment>
<dbReference type="GO" id="GO:0008360">
    <property type="term" value="P:regulation of cell shape"/>
    <property type="evidence" value="ECO:0007669"/>
    <property type="project" value="UniProtKB-KW"/>
</dbReference>
<dbReference type="SUPFAM" id="SSF53681">
    <property type="entry name" value="Aspartate/glutamate racemase"/>
    <property type="match status" value="2"/>
</dbReference>
<dbReference type="InterPro" id="IPR001920">
    <property type="entry name" value="Asp/Glu_race"/>
</dbReference>
<keyword evidence="5 7" id="KW-0413">Isomerase</keyword>
<accession>A0A9D1W9U6</accession>
<dbReference type="InterPro" id="IPR033134">
    <property type="entry name" value="Asp/Glu_racemase_AS_2"/>
</dbReference>
<evidence type="ECO:0000256" key="1">
    <source>
        <dbReference type="ARBA" id="ARBA00001602"/>
    </source>
</evidence>
<dbReference type="EMBL" id="DXEZ01000210">
    <property type="protein sequence ID" value="HIX54853.1"/>
    <property type="molecule type" value="Genomic_DNA"/>
</dbReference>
<evidence type="ECO:0000256" key="5">
    <source>
        <dbReference type="ARBA" id="ARBA00023235"/>
    </source>
</evidence>
<reference evidence="8" key="1">
    <citation type="journal article" date="2021" name="PeerJ">
        <title>Extensive microbial diversity within the chicken gut microbiome revealed by metagenomics and culture.</title>
        <authorList>
            <person name="Gilroy R."/>
            <person name="Ravi A."/>
            <person name="Getino M."/>
            <person name="Pursley I."/>
            <person name="Horton D.L."/>
            <person name="Alikhan N.F."/>
            <person name="Baker D."/>
            <person name="Gharbi K."/>
            <person name="Hall N."/>
            <person name="Watson M."/>
            <person name="Adriaenssens E.M."/>
            <person name="Foster-Nyarko E."/>
            <person name="Jarju S."/>
            <person name="Secka A."/>
            <person name="Antonio M."/>
            <person name="Oren A."/>
            <person name="Chaudhuri R.R."/>
            <person name="La Ragione R."/>
            <person name="Hildebrand F."/>
            <person name="Pallen M.J."/>
        </authorList>
    </citation>
    <scope>NUCLEOTIDE SEQUENCE</scope>
    <source>
        <strain evidence="8">1719</strain>
    </source>
</reference>
<dbReference type="HAMAP" id="MF_00258">
    <property type="entry name" value="Glu_racemase"/>
    <property type="match status" value="1"/>
</dbReference>
<evidence type="ECO:0000256" key="2">
    <source>
        <dbReference type="ARBA" id="ARBA00013090"/>
    </source>
</evidence>
<dbReference type="InterPro" id="IPR015942">
    <property type="entry name" value="Asp/Glu/hydantoin_racemase"/>
</dbReference>
<sequence length="272" mass="30803">MLKKGAIGVFDSGYGGLTILQAIQEKLPDYDYIYLGDNARVPYGPRSFNTVYEYTKQCAYKLWEMDCPLVILACNTASAKALRNIQHKDLPVGRKILGVIRPTTEKIGHYSLTGHIGILATEGTVKSLSYQIEIERFFPGVSVFQQACPFWVPLVENNEIESPGAHYFIEREIKALLAQSPKIDTIVLACTHYPLLLPIIRQYTPKGVTLISQGELVANSLEDYLQRHSNIEERCTKNQLTRFFTTEQPQEFTQKASLFTNQEIKAEYCKVD</sequence>
<evidence type="ECO:0000256" key="4">
    <source>
        <dbReference type="ARBA" id="ARBA00022984"/>
    </source>
</evidence>
<keyword evidence="4 7" id="KW-0573">Peptidoglycan synthesis</keyword>
<evidence type="ECO:0000256" key="3">
    <source>
        <dbReference type="ARBA" id="ARBA00022960"/>
    </source>
</evidence>
<gene>
    <name evidence="7 8" type="primary">murI</name>
    <name evidence="8" type="ORF">H9853_07495</name>
</gene>
<dbReference type="AlphaFoldDB" id="A0A9D1W9U6"/>
<dbReference type="PROSITE" id="PS00923">
    <property type="entry name" value="ASP_GLU_RACEMASE_1"/>
    <property type="match status" value="1"/>
</dbReference>
<comment type="pathway">
    <text evidence="7">Cell wall biogenesis; peptidoglycan biosynthesis.</text>
</comment>
<proteinExistence type="inferred from homology"/>
<dbReference type="EC" id="5.1.1.3" evidence="2 7"/>
<feature type="binding site" evidence="7">
    <location>
        <begin position="11"/>
        <end position="12"/>
    </location>
    <ligand>
        <name>substrate</name>
    </ligand>
</feature>
<feature type="active site" description="Proton donor/acceptor" evidence="7">
    <location>
        <position position="190"/>
    </location>
</feature>
<name>A0A9D1W9U6_9SPHI</name>
<comment type="caution">
    <text evidence="8">The sequence shown here is derived from an EMBL/GenBank/DDBJ whole genome shotgun (WGS) entry which is preliminary data.</text>
</comment>
<organism evidence="8 9">
    <name type="scientific">Candidatus Sphingobacterium stercoripullorum</name>
    <dbReference type="NCBI Taxonomy" id="2838759"/>
    <lineage>
        <taxon>Bacteria</taxon>
        <taxon>Pseudomonadati</taxon>
        <taxon>Bacteroidota</taxon>
        <taxon>Sphingobacteriia</taxon>
        <taxon>Sphingobacteriales</taxon>
        <taxon>Sphingobacteriaceae</taxon>
        <taxon>Sphingobacterium</taxon>
    </lineage>
</organism>
<dbReference type="PROSITE" id="PS00924">
    <property type="entry name" value="ASP_GLU_RACEMASE_2"/>
    <property type="match status" value="1"/>
</dbReference>
<dbReference type="Pfam" id="PF01177">
    <property type="entry name" value="Asp_Glu_race"/>
    <property type="match status" value="1"/>
</dbReference>